<dbReference type="PANTHER" id="PTHR40257:SF1">
    <property type="entry name" value="DUF1330 DOMAIN-CONTAINING PROTEIN"/>
    <property type="match status" value="1"/>
</dbReference>
<keyword evidence="3" id="KW-1185">Reference proteome</keyword>
<proteinExistence type="predicted"/>
<evidence type="ECO:0000313" key="3">
    <source>
        <dbReference type="Proteomes" id="UP000235162"/>
    </source>
</evidence>
<gene>
    <name evidence="2" type="ORF">C0029_03785</name>
</gene>
<accession>A0AAP8SPI2</accession>
<dbReference type="KEGG" id="hja:BST95_14400"/>
<sequence length="128" mass="14009">MSIEPTDEQLAALVERDGGGPINMLNLLKFKDLATYPDGSDADLSGRDAYLRYGVKVAELITALGGAFVFSSEANTLVVGQSDLDWDMVVIVNYPSVQAFLEMTESQAYQDLYVHREAGLESQILLQC</sequence>
<organism evidence="2 3">
    <name type="scientific">Halioglobus japonicus</name>
    <dbReference type="NCBI Taxonomy" id="930805"/>
    <lineage>
        <taxon>Bacteria</taxon>
        <taxon>Pseudomonadati</taxon>
        <taxon>Pseudomonadota</taxon>
        <taxon>Gammaproteobacteria</taxon>
        <taxon>Cellvibrionales</taxon>
        <taxon>Halieaceae</taxon>
        <taxon>Halioglobus</taxon>
    </lineage>
</organism>
<protein>
    <submittedName>
        <fullName evidence="2">DUF1330 domain-containing protein</fullName>
    </submittedName>
</protein>
<evidence type="ECO:0000259" key="1">
    <source>
        <dbReference type="Pfam" id="PF07045"/>
    </source>
</evidence>
<comment type="caution">
    <text evidence="2">The sequence shown here is derived from an EMBL/GenBank/DDBJ whole genome shotgun (WGS) entry which is preliminary data.</text>
</comment>
<name>A0AAP8SPI2_9GAMM</name>
<dbReference type="RefSeq" id="WP_084200266.1">
    <property type="nucleotide sequence ID" value="NZ_BMYL01000001.1"/>
</dbReference>
<dbReference type="InterPro" id="IPR011008">
    <property type="entry name" value="Dimeric_a/b-barrel"/>
</dbReference>
<reference evidence="2 3" key="1">
    <citation type="submission" date="2018-01" db="EMBL/GenBank/DDBJ databases">
        <title>The draft genome sequence of Halioglobus japonicus S1-36.</title>
        <authorList>
            <person name="Du Z.-J."/>
            <person name="Shi M.-J."/>
        </authorList>
    </citation>
    <scope>NUCLEOTIDE SEQUENCE [LARGE SCALE GENOMIC DNA]</scope>
    <source>
        <strain evidence="2 3">S1-36</strain>
    </source>
</reference>
<dbReference type="AlphaFoldDB" id="A0AAP8SPI2"/>
<dbReference type="Pfam" id="PF07045">
    <property type="entry name" value="DUF1330"/>
    <property type="match status" value="1"/>
</dbReference>
<dbReference type="Gene3D" id="3.30.70.100">
    <property type="match status" value="1"/>
</dbReference>
<dbReference type="EMBL" id="PKUR01000001">
    <property type="protein sequence ID" value="PLW87707.1"/>
    <property type="molecule type" value="Genomic_DNA"/>
</dbReference>
<dbReference type="SUPFAM" id="SSF54909">
    <property type="entry name" value="Dimeric alpha+beta barrel"/>
    <property type="match status" value="1"/>
</dbReference>
<dbReference type="Proteomes" id="UP000235162">
    <property type="component" value="Unassembled WGS sequence"/>
</dbReference>
<dbReference type="InterPro" id="IPR010753">
    <property type="entry name" value="DUF1330"/>
</dbReference>
<dbReference type="PANTHER" id="PTHR40257">
    <property type="match status" value="1"/>
</dbReference>
<evidence type="ECO:0000313" key="2">
    <source>
        <dbReference type="EMBL" id="PLW87707.1"/>
    </source>
</evidence>
<feature type="domain" description="DUF1330" evidence="1">
    <location>
        <begin position="44"/>
        <end position="125"/>
    </location>
</feature>